<dbReference type="InterPro" id="IPR039672">
    <property type="entry name" value="MFS_2"/>
</dbReference>
<feature type="transmembrane region" description="Helical" evidence="1">
    <location>
        <begin position="339"/>
        <end position="360"/>
    </location>
</feature>
<keyword evidence="1" id="KW-0472">Membrane</keyword>
<feature type="transmembrane region" description="Helical" evidence="1">
    <location>
        <begin position="243"/>
        <end position="269"/>
    </location>
</feature>
<organism evidence="3 4">
    <name type="scientific">Clostridium estertheticum</name>
    <dbReference type="NCBI Taxonomy" id="238834"/>
    <lineage>
        <taxon>Bacteria</taxon>
        <taxon>Bacillati</taxon>
        <taxon>Bacillota</taxon>
        <taxon>Clostridia</taxon>
        <taxon>Eubacteriales</taxon>
        <taxon>Clostridiaceae</taxon>
        <taxon>Clostridium</taxon>
    </lineage>
</organism>
<feature type="transmembrane region" description="Helical" evidence="1">
    <location>
        <begin position="119"/>
        <end position="139"/>
    </location>
</feature>
<dbReference type="PROSITE" id="PS50850">
    <property type="entry name" value="MFS"/>
    <property type="match status" value="1"/>
</dbReference>
<proteinExistence type="predicted"/>
<dbReference type="AlphaFoldDB" id="A0AA47EHJ5"/>
<evidence type="ECO:0000259" key="2">
    <source>
        <dbReference type="PROSITE" id="PS50850"/>
    </source>
</evidence>
<feature type="transmembrane region" description="Helical" evidence="1">
    <location>
        <begin position="160"/>
        <end position="178"/>
    </location>
</feature>
<evidence type="ECO:0000313" key="3">
    <source>
        <dbReference type="EMBL" id="WAG58773.1"/>
    </source>
</evidence>
<gene>
    <name evidence="3" type="ORF">LL038_14020</name>
</gene>
<name>A0AA47EHJ5_9CLOT</name>
<dbReference type="EMBL" id="CP086239">
    <property type="protein sequence ID" value="WAG58773.1"/>
    <property type="molecule type" value="Genomic_DNA"/>
</dbReference>
<feature type="transmembrane region" description="Helical" evidence="1">
    <location>
        <begin position="281"/>
        <end position="301"/>
    </location>
</feature>
<accession>A0AA47EHJ5</accession>
<dbReference type="GO" id="GO:0015293">
    <property type="term" value="F:symporter activity"/>
    <property type="evidence" value="ECO:0007669"/>
    <property type="project" value="InterPro"/>
</dbReference>
<dbReference type="PANTHER" id="PTHR11328">
    <property type="entry name" value="MAJOR FACILITATOR SUPERFAMILY DOMAIN-CONTAINING PROTEIN"/>
    <property type="match status" value="1"/>
</dbReference>
<dbReference type="NCBIfam" id="TIGR00792">
    <property type="entry name" value="gph"/>
    <property type="match status" value="1"/>
</dbReference>
<dbReference type="GO" id="GO:0005886">
    <property type="term" value="C:plasma membrane"/>
    <property type="evidence" value="ECO:0007669"/>
    <property type="project" value="TreeGrafter"/>
</dbReference>
<dbReference type="CDD" id="cd17332">
    <property type="entry name" value="MFS_MelB_like"/>
    <property type="match status" value="1"/>
</dbReference>
<feature type="domain" description="Major facilitator superfamily (MFS) profile" evidence="2">
    <location>
        <begin position="242"/>
        <end position="460"/>
    </location>
</feature>
<dbReference type="InterPro" id="IPR001927">
    <property type="entry name" value="Na/Gal_symport"/>
</dbReference>
<dbReference type="PANTHER" id="PTHR11328:SF24">
    <property type="entry name" value="MAJOR FACILITATOR SUPERFAMILY (MFS) PROFILE DOMAIN-CONTAINING PROTEIN"/>
    <property type="match status" value="1"/>
</dbReference>
<dbReference type="Proteomes" id="UP001164733">
    <property type="component" value="Chromosome"/>
</dbReference>
<feature type="transmembrane region" description="Helical" evidence="1">
    <location>
        <begin position="421"/>
        <end position="440"/>
    </location>
</feature>
<feature type="transmembrane region" description="Helical" evidence="1">
    <location>
        <begin position="308"/>
        <end position="327"/>
    </location>
</feature>
<feature type="transmembrane region" description="Helical" evidence="1">
    <location>
        <begin position="51"/>
        <end position="70"/>
    </location>
</feature>
<evidence type="ECO:0000256" key="1">
    <source>
        <dbReference type="SAM" id="Phobius"/>
    </source>
</evidence>
<dbReference type="GO" id="GO:0006814">
    <property type="term" value="P:sodium ion transport"/>
    <property type="evidence" value="ECO:0007669"/>
    <property type="project" value="InterPro"/>
</dbReference>
<feature type="transmembrane region" description="Helical" evidence="1">
    <location>
        <begin position="190"/>
        <end position="213"/>
    </location>
</feature>
<keyword evidence="1" id="KW-1133">Transmembrane helix</keyword>
<dbReference type="RefSeq" id="WP_216121970.1">
    <property type="nucleotide sequence ID" value="NZ_CP086239.1"/>
</dbReference>
<evidence type="ECO:0000313" key="4">
    <source>
        <dbReference type="Proteomes" id="UP001164733"/>
    </source>
</evidence>
<reference evidence="3" key="1">
    <citation type="submission" date="2021-11" db="EMBL/GenBank/DDBJ databases">
        <title>Clostridia strains as spoilage organisms.</title>
        <authorList>
            <person name="Wambui J."/>
            <person name="Stevens M.J.A."/>
            <person name="Stephan R."/>
        </authorList>
    </citation>
    <scope>NUCLEOTIDE SEQUENCE</scope>
    <source>
        <strain evidence="3">CF009</strain>
    </source>
</reference>
<feature type="transmembrane region" description="Helical" evidence="1">
    <location>
        <begin position="91"/>
        <end position="113"/>
    </location>
</feature>
<protein>
    <submittedName>
        <fullName evidence="3">MFS transporter</fullName>
    </submittedName>
</protein>
<feature type="transmembrane region" description="Helical" evidence="1">
    <location>
        <begin position="381"/>
        <end position="401"/>
    </location>
</feature>
<dbReference type="GO" id="GO:0008643">
    <property type="term" value="P:carbohydrate transport"/>
    <property type="evidence" value="ECO:0007669"/>
    <property type="project" value="InterPro"/>
</dbReference>
<sequence>MLKESVNYKSKSLSVGFVERLAFGCGDLANNIVYSGISTFLLFYYTNVIGVGAAAVGTIMLISRFLDCIADLTMGVIVDRTKSKYGKARPWILRMAIPFAIGAVLLFSVPMSFGNNAKLVYIFITYNLVSTIIYTSINVPYATLNALITQDQYERSVLSIFRMVLATVGSMGIALLTLPMVKLFGNNPRAWSLTFAVFGLVAVFLFLFTFLGTKERVKPANKKQLETNIPIKDGVKALFNNKYWAIITSALVLIFIIMTINGGATVYYAQTILGDKNLVGILSTAMNLAQIVTMFLIAGFIKKHGKRNIMIAGSVITIFAYAIMALSGTNVQLLLLGNIIKGIGGAGIAACMFAMVSDTIEYGEWKTGIRTEGLINSASSFGFKVGGGLGAAIIGWILAAGGYVGGATVQTASSILAIKSLYIYLPMILTVIQIAILFLYKLDKEYPSILQELRARGNSN</sequence>
<dbReference type="Pfam" id="PF13347">
    <property type="entry name" value="MFS_2"/>
    <property type="match status" value="1"/>
</dbReference>
<dbReference type="InterPro" id="IPR020846">
    <property type="entry name" value="MFS_dom"/>
</dbReference>
<keyword evidence="1" id="KW-0812">Transmembrane</keyword>